<keyword evidence="4 7" id="KW-0472">Membrane</keyword>
<keyword evidence="1 7" id="KW-1003">Cell membrane</keyword>
<evidence type="ECO:0000256" key="7">
    <source>
        <dbReference type="HAMAP-Rule" id="MF_02065"/>
    </source>
</evidence>
<evidence type="ECO:0000256" key="8">
    <source>
        <dbReference type="SAM" id="MobiDB-lite"/>
    </source>
</evidence>
<dbReference type="InterPro" id="IPR003770">
    <property type="entry name" value="MLTG-like"/>
</dbReference>
<feature type="compositionally biased region" description="Basic and acidic residues" evidence="8">
    <location>
        <begin position="1"/>
        <end position="20"/>
    </location>
</feature>
<evidence type="ECO:0000256" key="3">
    <source>
        <dbReference type="ARBA" id="ARBA00022989"/>
    </source>
</evidence>
<gene>
    <name evidence="7" type="primary">mltG</name>
    <name evidence="9" type="ORF">AABD04_12760</name>
</gene>
<dbReference type="EMBL" id="JBBPCN010000001">
    <property type="protein sequence ID" value="MEK8071707.1"/>
    <property type="molecule type" value="Genomic_DNA"/>
</dbReference>
<feature type="site" description="Important for catalytic activity" evidence="7">
    <location>
        <position position="350"/>
    </location>
</feature>
<feature type="compositionally biased region" description="Basic and acidic residues" evidence="8">
    <location>
        <begin position="42"/>
        <end position="59"/>
    </location>
</feature>
<comment type="caution">
    <text evidence="9">The sequence shown here is derived from an EMBL/GenBank/DDBJ whole genome shotgun (WGS) entry which is preliminary data.</text>
</comment>
<evidence type="ECO:0000256" key="2">
    <source>
        <dbReference type="ARBA" id="ARBA00022692"/>
    </source>
</evidence>
<comment type="similarity">
    <text evidence="7">Belongs to the transglycosylase MltG family.</text>
</comment>
<evidence type="ECO:0000256" key="6">
    <source>
        <dbReference type="ARBA" id="ARBA00023316"/>
    </source>
</evidence>
<evidence type="ECO:0000256" key="4">
    <source>
        <dbReference type="ARBA" id="ARBA00023136"/>
    </source>
</evidence>
<keyword evidence="5 7" id="KW-0456">Lyase</keyword>
<feature type="transmembrane region" description="Helical" evidence="7">
    <location>
        <begin position="93"/>
        <end position="114"/>
    </location>
</feature>
<reference evidence="9 10" key="1">
    <citation type="submission" date="2024-03" db="EMBL/GenBank/DDBJ databases">
        <title>Rhodococcus navarretei sp. nov. and Pseudarthrobacter quantumdoti sp. nov., two new species with the ability to biosynthesize Quantum Dots isolated from soil samples at Union Glacier, Antarctica.</title>
        <authorList>
            <person name="Vargas M."/>
        </authorList>
    </citation>
    <scope>NUCLEOTIDE SEQUENCE [LARGE SCALE GENOMIC DNA]</scope>
    <source>
        <strain evidence="9 10">EXRC-4A-4</strain>
    </source>
</reference>
<comment type="catalytic activity">
    <reaction evidence="7">
        <text>a peptidoglycan chain = a peptidoglycan chain with N-acetyl-1,6-anhydromuramyl-[peptide] at the reducing end + a peptidoglycan chain with N-acetylglucosamine at the non-reducing end.</text>
        <dbReference type="EC" id="4.2.2.29"/>
    </reaction>
</comment>
<evidence type="ECO:0000313" key="9">
    <source>
        <dbReference type="EMBL" id="MEK8071707.1"/>
    </source>
</evidence>
<dbReference type="PANTHER" id="PTHR30518:SF2">
    <property type="entry name" value="ENDOLYTIC MUREIN TRANSGLYCOSYLASE"/>
    <property type="match status" value="1"/>
</dbReference>
<feature type="region of interest" description="Disordered" evidence="8">
    <location>
        <begin position="1"/>
        <end position="86"/>
    </location>
</feature>
<keyword evidence="2 7" id="KW-0812">Transmembrane</keyword>
<sequence length="470" mass="49898">MNYQGSDRDRRDARSDEAHTDPIGFSVDEGSDFQRRLHGHPQRLEPHPRPSRSADRAPNHEAGGGAVPQQVGRSRAAGRKDRAASSRKRRGRLVALVLGVVLIVAVAGGGYFAVNKFGNRTTPNADFAAGSPGDGVVIQVHPNDTAQQIGTEAADKGVVASSGAFLEAALLNNAITSVQPGFYLLASNVPASQAVSELVDPASRVGNMVISEGRQLHDARDVNTDAVKKGIYTLISEASCVDRTGSGTPTCVSYDDLNAAGAVDDPAALGVPDWATDRVEGVPDRDRQLEGLIAAGTWDFDPSASPADILKQLVSESATRYEDTGILTAGTNSGLTPYDTLVAASLVERESLPQDFSKVARVILNRLAVPQRLEFDSTVNYSLDTTEVATTDADRARVTPWNTYASEGLPATPISSPSIGAVQAVEMPADGDWLYFVTINQAGETLFTRSYEEHLANITKVEAGFLDSGR</sequence>
<name>A0ABU9CWG1_9NOCA</name>
<evidence type="ECO:0000256" key="5">
    <source>
        <dbReference type="ARBA" id="ARBA00023239"/>
    </source>
</evidence>
<dbReference type="EC" id="4.2.2.29" evidence="7"/>
<dbReference type="PANTHER" id="PTHR30518">
    <property type="entry name" value="ENDOLYTIC MUREIN TRANSGLYCOSYLASE"/>
    <property type="match status" value="1"/>
</dbReference>
<comment type="subcellular location">
    <subcellularLocation>
        <location evidence="7">Cell membrane</location>
        <topology evidence="7">Single-pass membrane protein</topology>
    </subcellularLocation>
</comment>
<evidence type="ECO:0000313" key="10">
    <source>
        <dbReference type="Proteomes" id="UP001456513"/>
    </source>
</evidence>
<keyword evidence="3 7" id="KW-1133">Transmembrane helix</keyword>
<comment type="function">
    <text evidence="7">Functions as a peptidoglycan terminase that cleaves nascent peptidoglycan strands endolytically to terminate their elongation.</text>
</comment>
<dbReference type="Pfam" id="PF02618">
    <property type="entry name" value="YceG"/>
    <property type="match status" value="1"/>
</dbReference>
<keyword evidence="10" id="KW-1185">Reference proteome</keyword>
<dbReference type="RefSeq" id="WP_341441401.1">
    <property type="nucleotide sequence ID" value="NZ_JBBPCN010000001.1"/>
</dbReference>
<dbReference type="Gene3D" id="3.30.1490.480">
    <property type="entry name" value="Endolytic murein transglycosylase"/>
    <property type="match status" value="1"/>
</dbReference>
<dbReference type="HAMAP" id="MF_02065">
    <property type="entry name" value="MltG"/>
    <property type="match status" value="1"/>
</dbReference>
<proteinExistence type="inferred from homology"/>
<organism evidence="9 10">
    <name type="scientific">Rhodococcus navarretei</name>
    <dbReference type="NCBI Taxonomy" id="3128981"/>
    <lineage>
        <taxon>Bacteria</taxon>
        <taxon>Bacillati</taxon>
        <taxon>Actinomycetota</taxon>
        <taxon>Actinomycetes</taxon>
        <taxon>Mycobacteriales</taxon>
        <taxon>Nocardiaceae</taxon>
        <taxon>Rhodococcus</taxon>
    </lineage>
</organism>
<keyword evidence="6 7" id="KW-0961">Cell wall biogenesis/degradation</keyword>
<evidence type="ECO:0000256" key="1">
    <source>
        <dbReference type="ARBA" id="ARBA00022475"/>
    </source>
</evidence>
<dbReference type="Proteomes" id="UP001456513">
    <property type="component" value="Unassembled WGS sequence"/>
</dbReference>
<accession>A0ABU9CWG1</accession>
<protein>
    <recommendedName>
        <fullName evidence="7">Endolytic murein transglycosylase</fullName>
        <ecNumber evidence="7">4.2.2.29</ecNumber>
    </recommendedName>
    <alternativeName>
        <fullName evidence="7">Peptidoglycan lytic transglycosylase</fullName>
    </alternativeName>
    <alternativeName>
        <fullName evidence="7">Peptidoglycan polymerization terminase</fullName>
    </alternativeName>
</protein>